<name>A0A0F9R7X6_9ZZZZ</name>
<accession>A0A0F9R7X6</accession>
<dbReference type="NCBIfam" id="TIGR01552">
    <property type="entry name" value="phd_fam"/>
    <property type="match status" value="1"/>
</dbReference>
<dbReference type="AlphaFoldDB" id="A0A0F9R7X6"/>
<proteinExistence type="inferred from homology"/>
<reference evidence="2" key="1">
    <citation type="journal article" date="2015" name="Nature">
        <title>Complex archaea that bridge the gap between prokaryotes and eukaryotes.</title>
        <authorList>
            <person name="Spang A."/>
            <person name="Saw J.H."/>
            <person name="Jorgensen S.L."/>
            <person name="Zaremba-Niedzwiedzka K."/>
            <person name="Martijn J."/>
            <person name="Lind A.E."/>
            <person name="van Eijk R."/>
            <person name="Schleper C."/>
            <person name="Guy L."/>
            <person name="Ettema T.J."/>
        </authorList>
    </citation>
    <scope>NUCLEOTIDE SEQUENCE</scope>
</reference>
<comment type="caution">
    <text evidence="2">The sequence shown here is derived from an EMBL/GenBank/DDBJ whole genome shotgun (WGS) entry which is preliminary data.</text>
</comment>
<dbReference type="InterPro" id="IPR036165">
    <property type="entry name" value="YefM-like_sf"/>
</dbReference>
<dbReference type="SUPFAM" id="SSF143120">
    <property type="entry name" value="YefM-like"/>
    <property type="match status" value="1"/>
</dbReference>
<dbReference type="Gene3D" id="3.40.1620.10">
    <property type="entry name" value="YefM-like domain"/>
    <property type="match status" value="1"/>
</dbReference>
<dbReference type="Pfam" id="PF02604">
    <property type="entry name" value="PhdYeFM_antitox"/>
    <property type="match status" value="1"/>
</dbReference>
<evidence type="ECO:0008006" key="3">
    <source>
        <dbReference type="Google" id="ProtNLM"/>
    </source>
</evidence>
<protein>
    <recommendedName>
        <fullName evidence="3">Antitoxin</fullName>
    </recommendedName>
</protein>
<dbReference type="EMBL" id="LAZR01001390">
    <property type="protein sequence ID" value="KKN45427.1"/>
    <property type="molecule type" value="Genomic_DNA"/>
</dbReference>
<comment type="similarity">
    <text evidence="1">Belongs to the phD/YefM antitoxin family.</text>
</comment>
<dbReference type="InterPro" id="IPR006442">
    <property type="entry name" value="Antitoxin_Phd/YefM"/>
</dbReference>
<sequence>MGNQWTLQDAKNKFSAVVEAALNGRPQRVTRRGESAVVVVSAKDFDAMKDQEIERNRAFVRHLLSAPKVLGPGEELIDENDRAMLVPRDVEFD</sequence>
<gene>
    <name evidence="2" type="ORF">LCGC14_0683070</name>
</gene>
<evidence type="ECO:0000256" key="1">
    <source>
        <dbReference type="ARBA" id="ARBA00009981"/>
    </source>
</evidence>
<evidence type="ECO:0000313" key="2">
    <source>
        <dbReference type="EMBL" id="KKN45427.1"/>
    </source>
</evidence>
<organism evidence="2">
    <name type="scientific">marine sediment metagenome</name>
    <dbReference type="NCBI Taxonomy" id="412755"/>
    <lineage>
        <taxon>unclassified sequences</taxon>
        <taxon>metagenomes</taxon>
        <taxon>ecological metagenomes</taxon>
    </lineage>
</organism>